<dbReference type="Proteomes" id="UP001148786">
    <property type="component" value="Unassembled WGS sequence"/>
</dbReference>
<reference evidence="2" key="1">
    <citation type="submission" date="2022-07" db="EMBL/GenBank/DDBJ databases">
        <title>Genome Sequence of Agrocybe chaxingu.</title>
        <authorList>
            <person name="Buettner E."/>
        </authorList>
    </citation>
    <scope>NUCLEOTIDE SEQUENCE</scope>
    <source>
        <strain evidence="2">MP-N11</strain>
    </source>
</reference>
<name>A0A9W8JXJ0_9AGAR</name>
<dbReference type="OrthoDB" id="429143at2759"/>
<gene>
    <name evidence="2" type="ORF">NLJ89_g7264</name>
</gene>
<evidence type="ECO:0000259" key="1">
    <source>
        <dbReference type="Pfam" id="PF01266"/>
    </source>
</evidence>
<dbReference type="Gene3D" id="3.50.50.60">
    <property type="entry name" value="FAD/NAD(P)-binding domain"/>
    <property type="match status" value="1"/>
</dbReference>
<dbReference type="PANTHER" id="PTHR13847:SF213">
    <property type="entry name" value="DEPENDENT OXIDOREDUCTASE, PUTATIVE-RELATED"/>
    <property type="match status" value="1"/>
</dbReference>
<dbReference type="Pfam" id="PF01266">
    <property type="entry name" value="DAO"/>
    <property type="match status" value="1"/>
</dbReference>
<evidence type="ECO:0000313" key="3">
    <source>
        <dbReference type="Proteomes" id="UP001148786"/>
    </source>
</evidence>
<accession>A0A9W8JXJ0</accession>
<comment type="caution">
    <text evidence="2">The sequence shown here is derived from an EMBL/GenBank/DDBJ whole genome shotgun (WGS) entry which is preliminary data.</text>
</comment>
<feature type="domain" description="FAD dependent oxidoreductase" evidence="1">
    <location>
        <begin position="63"/>
        <end position="255"/>
    </location>
</feature>
<dbReference type="EMBL" id="JANKHO010000849">
    <property type="protein sequence ID" value="KAJ3505736.1"/>
    <property type="molecule type" value="Genomic_DNA"/>
</dbReference>
<organism evidence="2 3">
    <name type="scientific">Agrocybe chaxingu</name>
    <dbReference type="NCBI Taxonomy" id="84603"/>
    <lineage>
        <taxon>Eukaryota</taxon>
        <taxon>Fungi</taxon>
        <taxon>Dikarya</taxon>
        <taxon>Basidiomycota</taxon>
        <taxon>Agaricomycotina</taxon>
        <taxon>Agaricomycetes</taxon>
        <taxon>Agaricomycetidae</taxon>
        <taxon>Agaricales</taxon>
        <taxon>Agaricineae</taxon>
        <taxon>Strophariaceae</taxon>
        <taxon>Agrocybe</taxon>
    </lineage>
</organism>
<keyword evidence="3" id="KW-1185">Reference proteome</keyword>
<proteinExistence type="predicted"/>
<dbReference type="InterPro" id="IPR006076">
    <property type="entry name" value="FAD-dep_OxRdtase"/>
</dbReference>
<sequence>MGAQLSTFFYTIKALVAQYNAFSKRISQSPGIPKLNASVPFWTIPNAPVARHGEDKELPTYADVIVIGSGISGTSIAQALLEHDAKPAGSDSDSESCEPAPSPLKIVMLEARDACSGATGRNGGHACPNVYNEYSQLKADHGAEAALEILRFRLAHIDALIKAAKEENVLEASQARVVDDYDAFMNPEMFASAQQELKKYLKEVPKDLAQGFEVINERKSIDELQLASSILGCIIKPGASIHPYRFVTGILSNLLARHPK</sequence>
<evidence type="ECO:0000313" key="2">
    <source>
        <dbReference type="EMBL" id="KAJ3505736.1"/>
    </source>
</evidence>
<dbReference type="AlphaFoldDB" id="A0A9W8JXJ0"/>
<dbReference type="Gene3D" id="3.30.9.10">
    <property type="entry name" value="D-Amino Acid Oxidase, subunit A, domain 2"/>
    <property type="match status" value="1"/>
</dbReference>
<dbReference type="InterPro" id="IPR036188">
    <property type="entry name" value="FAD/NAD-bd_sf"/>
</dbReference>
<protein>
    <recommendedName>
        <fullName evidence="1">FAD dependent oxidoreductase domain-containing protein</fullName>
    </recommendedName>
</protein>
<dbReference type="SUPFAM" id="SSF51905">
    <property type="entry name" value="FAD/NAD(P)-binding domain"/>
    <property type="match status" value="2"/>
</dbReference>
<dbReference type="PANTHER" id="PTHR13847">
    <property type="entry name" value="SARCOSINE DEHYDROGENASE-RELATED"/>
    <property type="match status" value="1"/>
</dbReference>
<dbReference type="GO" id="GO:0005737">
    <property type="term" value="C:cytoplasm"/>
    <property type="evidence" value="ECO:0007669"/>
    <property type="project" value="TreeGrafter"/>
</dbReference>